<dbReference type="RefSeq" id="WP_071012250.1">
    <property type="nucleotide sequence ID" value="NZ_CP017754.1"/>
</dbReference>
<dbReference type="InterPro" id="IPR012347">
    <property type="entry name" value="Ferritin-like"/>
</dbReference>
<feature type="compositionally biased region" description="Low complexity" evidence="1">
    <location>
        <begin position="40"/>
        <end position="52"/>
    </location>
</feature>
<name>A0A1D9I1U9_9BURK</name>
<accession>A0A1D9I1U9</accession>
<feature type="chain" id="PRO_5045429986" description="DUF4142 domain-containing protein" evidence="2">
    <location>
        <begin position="30"/>
        <end position="232"/>
    </location>
</feature>
<organism evidence="4 5">
    <name type="scientific">Cupriavidus malaysiensis</name>
    <dbReference type="NCBI Taxonomy" id="367825"/>
    <lineage>
        <taxon>Bacteria</taxon>
        <taxon>Pseudomonadati</taxon>
        <taxon>Pseudomonadota</taxon>
        <taxon>Betaproteobacteria</taxon>
        <taxon>Burkholderiales</taxon>
        <taxon>Burkholderiaceae</taxon>
        <taxon>Cupriavidus</taxon>
    </lineage>
</organism>
<feature type="signal peptide" evidence="2">
    <location>
        <begin position="1"/>
        <end position="29"/>
    </location>
</feature>
<proteinExistence type="predicted"/>
<evidence type="ECO:0000313" key="5">
    <source>
        <dbReference type="Proteomes" id="UP000177515"/>
    </source>
</evidence>
<evidence type="ECO:0000256" key="2">
    <source>
        <dbReference type="SAM" id="SignalP"/>
    </source>
</evidence>
<evidence type="ECO:0000313" key="4">
    <source>
        <dbReference type="EMBL" id="AOZ06023.1"/>
    </source>
</evidence>
<gene>
    <name evidence="4" type="ORF">BKK80_09405</name>
</gene>
<keyword evidence="5" id="KW-1185">Reference proteome</keyword>
<keyword evidence="2" id="KW-0732">Signal</keyword>
<protein>
    <recommendedName>
        <fullName evidence="3">DUF4142 domain-containing protein</fullName>
    </recommendedName>
</protein>
<sequence>MLRKTIVPISLRSLRALLVLCAVTPPLCLAPAGAGERLAQDTARPPAAADPSAPTPPQTAPPDTFGGLPDDHQHRPGGRSPPDTALTTNDLRFLDEAVLSLQLQRVAARLARNRARDAGLKELSARTERSYTQAQAELEALAKAAGVEPVERIPEAAEAARLRTVPPDKFDGIYLQTVCIEAQAQYLTLLRDQASRGRTPGLRAYAARWRPRVLELLEAAGAVKRRLGAGEA</sequence>
<dbReference type="EMBL" id="CP017754">
    <property type="protein sequence ID" value="AOZ06023.1"/>
    <property type="molecule type" value="Genomic_DNA"/>
</dbReference>
<dbReference type="InterPro" id="IPR025419">
    <property type="entry name" value="DUF4142"/>
</dbReference>
<feature type="region of interest" description="Disordered" evidence="1">
    <location>
        <begin position="39"/>
        <end position="86"/>
    </location>
</feature>
<dbReference type="Proteomes" id="UP000177515">
    <property type="component" value="Chromosome 1"/>
</dbReference>
<feature type="domain" description="DUF4142" evidence="3">
    <location>
        <begin position="89"/>
        <end position="221"/>
    </location>
</feature>
<evidence type="ECO:0000259" key="3">
    <source>
        <dbReference type="Pfam" id="PF13628"/>
    </source>
</evidence>
<dbReference type="Pfam" id="PF13628">
    <property type="entry name" value="DUF4142"/>
    <property type="match status" value="1"/>
</dbReference>
<dbReference type="Gene3D" id="1.20.1260.10">
    <property type="match status" value="1"/>
</dbReference>
<evidence type="ECO:0000256" key="1">
    <source>
        <dbReference type="SAM" id="MobiDB-lite"/>
    </source>
</evidence>
<reference evidence="4 5" key="1">
    <citation type="submission" date="2016-10" db="EMBL/GenBank/DDBJ databases">
        <title>Complete genome sequences of three Cupriavidus strains isolated from various Malaysian environments.</title>
        <authorList>
            <person name="Abdullah A.A.-A."/>
            <person name="Shafie N.A.H."/>
            <person name="Lau N.S."/>
        </authorList>
    </citation>
    <scope>NUCLEOTIDE SEQUENCE [LARGE SCALE GENOMIC DNA]</scope>
    <source>
        <strain evidence="4 5">USMAA1020</strain>
    </source>
</reference>